<evidence type="ECO:0000313" key="1">
    <source>
        <dbReference type="EMBL" id="CAF1705893.1"/>
    </source>
</evidence>
<dbReference type="Proteomes" id="UP001295469">
    <property type="component" value="Chromosome C03"/>
</dbReference>
<dbReference type="InterPro" id="IPR018930">
    <property type="entry name" value="LEA-18"/>
</dbReference>
<accession>A0A816IGI2</accession>
<reference evidence="1" key="1">
    <citation type="submission" date="2021-01" db="EMBL/GenBank/DDBJ databases">
        <authorList>
            <consortium name="Genoscope - CEA"/>
            <person name="William W."/>
        </authorList>
    </citation>
    <scope>NUCLEOTIDE SEQUENCE</scope>
</reference>
<proteinExistence type="predicted"/>
<name>A0A816IGI2_BRANA</name>
<sequence length="101" mass="11522">MSKTPDKQELPLETSPYTKYEDIEDYKKNAYGTSVTNRLSMAKVVAQRTHRPSRAVLLHPLLIQLTNKLRSESHSFLTAGSDRTKEKMNQWSKIIGSLCNV</sequence>
<dbReference type="Pfam" id="PF10714">
    <property type="entry name" value="LEA_6"/>
    <property type="match status" value="1"/>
</dbReference>
<dbReference type="EMBL" id="HG994367">
    <property type="protein sequence ID" value="CAF1705893.1"/>
    <property type="molecule type" value="Genomic_DNA"/>
</dbReference>
<organism evidence="1">
    <name type="scientific">Brassica napus</name>
    <name type="common">Rape</name>
    <dbReference type="NCBI Taxonomy" id="3708"/>
    <lineage>
        <taxon>Eukaryota</taxon>
        <taxon>Viridiplantae</taxon>
        <taxon>Streptophyta</taxon>
        <taxon>Embryophyta</taxon>
        <taxon>Tracheophyta</taxon>
        <taxon>Spermatophyta</taxon>
        <taxon>Magnoliopsida</taxon>
        <taxon>eudicotyledons</taxon>
        <taxon>Gunneridae</taxon>
        <taxon>Pentapetalae</taxon>
        <taxon>rosids</taxon>
        <taxon>malvids</taxon>
        <taxon>Brassicales</taxon>
        <taxon>Brassicaceae</taxon>
        <taxon>Brassiceae</taxon>
        <taxon>Brassica</taxon>
    </lineage>
</organism>
<gene>
    <name evidence="1" type="ORF">DARMORV10_C03P54920.1</name>
</gene>
<protein>
    <submittedName>
        <fullName evidence="1">(rape) hypothetical protein</fullName>
    </submittedName>
</protein>
<dbReference type="AlphaFoldDB" id="A0A816IGI2"/>